<evidence type="ECO:0000313" key="2">
    <source>
        <dbReference type="EMBL" id="TDT33335.1"/>
    </source>
</evidence>
<name>A0A4R7J7V0_9ACTN</name>
<keyword evidence="1" id="KW-0812">Transmembrane</keyword>
<dbReference type="AlphaFoldDB" id="A0A4R7J7V0"/>
<sequence>MSSNPQPSAAAEPDPREHGKFSISEDWAAVVVGLALLAAALTGLIPDGVIP</sequence>
<reference evidence="2 3" key="1">
    <citation type="submission" date="2019-03" db="EMBL/GenBank/DDBJ databases">
        <title>Genomic Encyclopedia of Archaeal and Bacterial Type Strains, Phase II (KMG-II): from individual species to whole genera.</title>
        <authorList>
            <person name="Goeker M."/>
        </authorList>
    </citation>
    <scope>NUCLEOTIDE SEQUENCE [LARGE SCALE GENOMIC DNA]</scope>
    <source>
        <strain evidence="2 3">DSM 24323</strain>
    </source>
</reference>
<gene>
    <name evidence="2" type="ORF">CLV29_0946</name>
</gene>
<feature type="transmembrane region" description="Helical" evidence="1">
    <location>
        <begin position="27"/>
        <end position="45"/>
    </location>
</feature>
<keyword evidence="1" id="KW-1133">Transmembrane helix</keyword>
<keyword evidence="1" id="KW-0472">Membrane</keyword>
<protein>
    <submittedName>
        <fullName evidence="2">Uncharacterized protein</fullName>
    </submittedName>
</protein>
<accession>A0A4R7J7V0</accession>
<dbReference type="EMBL" id="SOAW01000001">
    <property type="protein sequence ID" value="TDT33335.1"/>
    <property type="molecule type" value="Genomic_DNA"/>
</dbReference>
<comment type="caution">
    <text evidence="2">The sequence shown here is derived from an EMBL/GenBank/DDBJ whole genome shotgun (WGS) entry which is preliminary data.</text>
</comment>
<organism evidence="2 3">
    <name type="scientific">Naumannella halotolerans</name>
    <dbReference type="NCBI Taxonomy" id="993414"/>
    <lineage>
        <taxon>Bacteria</taxon>
        <taxon>Bacillati</taxon>
        <taxon>Actinomycetota</taxon>
        <taxon>Actinomycetes</taxon>
        <taxon>Propionibacteriales</taxon>
        <taxon>Propionibacteriaceae</taxon>
        <taxon>Naumannella</taxon>
    </lineage>
</organism>
<keyword evidence="3" id="KW-1185">Reference proteome</keyword>
<evidence type="ECO:0000256" key="1">
    <source>
        <dbReference type="SAM" id="Phobius"/>
    </source>
</evidence>
<dbReference type="Proteomes" id="UP000295371">
    <property type="component" value="Unassembled WGS sequence"/>
</dbReference>
<evidence type="ECO:0000313" key="3">
    <source>
        <dbReference type="Proteomes" id="UP000295371"/>
    </source>
</evidence>
<dbReference type="RefSeq" id="WP_166649129.1">
    <property type="nucleotide sequence ID" value="NZ_CP171129.1"/>
</dbReference>
<proteinExistence type="predicted"/>